<dbReference type="STRING" id="1016849.A0A0D1Z748"/>
<evidence type="ECO:0000313" key="6">
    <source>
        <dbReference type="EMBL" id="KIV82678.1"/>
    </source>
</evidence>
<feature type="domain" description="Amidohydrolase-related" evidence="5">
    <location>
        <begin position="76"/>
        <end position="329"/>
    </location>
</feature>
<proteinExistence type="inferred from homology"/>
<dbReference type="SUPFAM" id="SSF51556">
    <property type="entry name" value="Metallo-dependent hydrolases"/>
    <property type="match status" value="1"/>
</dbReference>
<dbReference type="InterPro" id="IPR006680">
    <property type="entry name" value="Amidohydro-rel"/>
</dbReference>
<dbReference type="Pfam" id="PF04909">
    <property type="entry name" value="Amidohydro_2"/>
    <property type="match status" value="1"/>
</dbReference>
<evidence type="ECO:0000259" key="5">
    <source>
        <dbReference type="Pfam" id="PF04909"/>
    </source>
</evidence>
<dbReference type="GO" id="GO:0005829">
    <property type="term" value="C:cytosol"/>
    <property type="evidence" value="ECO:0007669"/>
    <property type="project" value="TreeGrafter"/>
</dbReference>
<dbReference type="GO" id="GO:0016831">
    <property type="term" value="F:carboxy-lyase activity"/>
    <property type="evidence" value="ECO:0007669"/>
    <property type="project" value="UniProtKB-KW"/>
</dbReference>
<feature type="compositionally biased region" description="Polar residues" evidence="4">
    <location>
        <begin position="371"/>
        <end position="381"/>
    </location>
</feature>
<feature type="region of interest" description="Disordered" evidence="4">
    <location>
        <begin position="362"/>
        <end position="381"/>
    </location>
</feature>
<dbReference type="PANTHER" id="PTHR21240">
    <property type="entry name" value="2-AMINO-3-CARBOXYLMUCONATE-6-SEMIALDEHYDE DECARBOXYLASE"/>
    <property type="match status" value="1"/>
</dbReference>
<dbReference type="PANTHER" id="PTHR21240:SF30">
    <property type="entry name" value="AMIDOHYDROLASE-RELATED DOMAIN-CONTAINING PROTEIN-RELATED"/>
    <property type="match status" value="1"/>
</dbReference>
<evidence type="ECO:0000256" key="1">
    <source>
        <dbReference type="ARBA" id="ARBA00022793"/>
    </source>
</evidence>
<organism evidence="6 7">
    <name type="scientific">Exophiala sideris</name>
    <dbReference type="NCBI Taxonomy" id="1016849"/>
    <lineage>
        <taxon>Eukaryota</taxon>
        <taxon>Fungi</taxon>
        <taxon>Dikarya</taxon>
        <taxon>Ascomycota</taxon>
        <taxon>Pezizomycotina</taxon>
        <taxon>Eurotiomycetes</taxon>
        <taxon>Chaetothyriomycetidae</taxon>
        <taxon>Chaetothyriales</taxon>
        <taxon>Herpotrichiellaceae</taxon>
        <taxon>Exophiala</taxon>
    </lineage>
</organism>
<sequence length="381" mass="42552">MTDKIPLITLEEHFISQAVLDYYAEKGIDTTLPAHLPHITSSLRDIGSQRLKSMDAGRISVQVISHRPNSIPIPPEICTAANDELAEAIKSSPSPTRFAAFAMLPALHPEEAAKELDRCVTDLGFVGSLIDNTADGRFYDDTFFWPIFDAHEKLDVPVYLHAIPRTLPDTSPFHGNYAPQVSAFLANHGFNWHAEVATHVLRLFAAKVFDKFPNLKLMLGHMGEMLPFQLDRIHKLVQKTWPPASKPKRHLLQVWHENIYITTAGMFSLAPMACLIHMCCADKVLYSVDYPFCSNDDGLRFMYRLRSSGMVNDEDFLNIAHKNAERLLGVRVTEDNDVGMEVDPLDEDGERLRPWLSTESAASAGGAVNGFPSSPLETVKE</sequence>
<dbReference type="Proteomes" id="UP000053599">
    <property type="component" value="Unassembled WGS sequence"/>
</dbReference>
<protein>
    <recommendedName>
        <fullName evidence="5">Amidohydrolase-related domain-containing protein</fullName>
    </recommendedName>
</protein>
<dbReference type="EMBL" id="KN846952">
    <property type="protein sequence ID" value="KIV82678.1"/>
    <property type="molecule type" value="Genomic_DNA"/>
</dbReference>
<reference evidence="6 7" key="1">
    <citation type="submission" date="2015-01" db="EMBL/GenBank/DDBJ databases">
        <title>The Genome Sequence of Exophiala sideris CBS121828.</title>
        <authorList>
            <consortium name="The Broad Institute Genomics Platform"/>
            <person name="Cuomo C."/>
            <person name="de Hoog S."/>
            <person name="Gorbushina A."/>
            <person name="Stielow B."/>
            <person name="Teixiera M."/>
            <person name="Abouelleil A."/>
            <person name="Chapman S.B."/>
            <person name="Priest M."/>
            <person name="Young S.K."/>
            <person name="Wortman J."/>
            <person name="Nusbaum C."/>
            <person name="Birren B."/>
        </authorList>
    </citation>
    <scope>NUCLEOTIDE SEQUENCE [LARGE SCALE GENOMIC DNA]</scope>
    <source>
        <strain evidence="6 7">CBS 121828</strain>
    </source>
</reference>
<dbReference type="InterPro" id="IPR032466">
    <property type="entry name" value="Metal_Hydrolase"/>
</dbReference>
<keyword evidence="2 3" id="KW-0456">Lyase</keyword>
<keyword evidence="1 3" id="KW-0210">Decarboxylase</keyword>
<dbReference type="OrthoDB" id="432010at2759"/>
<gene>
    <name evidence="6" type="ORF">PV11_04772</name>
</gene>
<dbReference type="HOGENOM" id="CLU_039329_5_1_1"/>
<accession>A0A0D1Z748</accession>
<evidence type="ECO:0000256" key="2">
    <source>
        <dbReference type="ARBA" id="ARBA00023239"/>
    </source>
</evidence>
<dbReference type="GO" id="GO:0016787">
    <property type="term" value="F:hydrolase activity"/>
    <property type="evidence" value="ECO:0007669"/>
    <property type="project" value="InterPro"/>
</dbReference>
<dbReference type="InterPro" id="IPR032465">
    <property type="entry name" value="ACMSD"/>
</dbReference>
<evidence type="ECO:0000256" key="4">
    <source>
        <dbReference type="SAM" id="MobiDB-lite"/>
    </source>
</evidence>
<name>A0A0D1Z748_9EURO</name>
<dbReference type="GO" id="GO:0019748">
    <property type="term" value="P:secondary metabolic process"/>
    <property type="evidence" value="ECO:0007669"/>
    <property type="project" value="TreeGrafter"/>
</dbReference>
<evidence type="ECO:0000313" key="7">
    <source>
        <dbReference type="Proteomes" id="UP000053599"/>
    </source>
</evidence>
<comment type="similarity">
    <text evidence="3">Belongs to the metallo-dependent hydrolases superfamily.</text>
</comment>
<evidence type="ECO:0000256" key="3">
    <source>
        <dbReference type="RuleBase" id="RU366045"/>
    </source>
</evidence>
<dbReference type="AlphaFoldDB" id="A0A0D1Z748"/>
<dbReference type="Gene3D" id="3.20.20.140">
    <property type="entry name" value="Metal-dependent hydrolases"/>
    <property type="match status" value="1"/>
</dbReference>